<dbReference type="Gene3D" id="3.40.109.10">
    <property type="entry name" value="NADH Oxidase"/>
    <property type="match status" value="1"/>
</dbReference>
<evidence type="ECO:0000256" key="4">
    <source>
        <dbReference type="ARBA" id="ARBA00023004"/>
    </source>
</evidence>
<evidence type="ECO:0000259" key="6">
    <source>
        <dbReference type="PROSITE" id="PS51379"/>
    </source>
</evidence>
<dbReference type="GO" id="GO:0046872">
    <property type="term" value="F:metal ion binding"/>
    <property type="evidence" value="ECO:0007669"/>
    <property type="project" value="UniProtKB-KW"/>
</dbReference>
<name>A0A840UK05_9FIRM</name>
<keyword evidence="2" id="KW-0479">Metal-binding</keyword>
<protein>
    <submittedName>
        <fullName evidence="7">Nitroreductase/NAD-dependent dihydropyrimidine dehydrogenase PreA subunit</fullName>
    </submittedName>
</protein>
<keyword evidence="5" id="KW-0411">Iron-sulfur</keyword>
<proteinExistence type="inferred from homology"/>
<dbReference type="PROSITE" id="PS51379">
    <property type="entry name" value="4FE4S_FER_2"/>
    <property type="match status" value="2"/>
</dbReference>
<dbReference type="Pfam" id="PF12838">
    <property type="entry name" value="Fer4_7"/>
    <property type="match status" value="1"/>
</dbReference>
<dbReference type="InterPro" id="IPR017896">
    <property type="entry name" value="4Fe4S_Fe-S-bd"/>
</dbReference>
<dbReference type="Proteomes" id="UP000559117">
    <property type="component" value="Unassembled WGS sequence"/>
</dbReference>
<feature type="domain" description="4Fe-4S ferredoxin-type" evidence="6">
    <location>
        <begin position="36"/>
        <end position="63"/>
    </location>
</feature>
<comment type="caution">
    <text evidence="7">The sequence shown here is derived from an EMBL/GenBank/DDBJ whole genome shotgun (WGS) entry which is preliminary data.</text>
</comment>
<dbReference type="SUPFAM" id="SSF55469">
    <property type="entry name" value="FMN-dependent nitroreductase-like"/>
    <property type="match status" value="1"/>
</dbReference>
<dbReference type="PANTHER" id="PTHR43673">
    <property type="entry name" value="NAD(P)H NITROREDUCTASE YDGI-RELATED"/>
    <property type="match status" value="1"/>
</dbReference>
<evidence type="ECO:0000256" key="3">
    <source>
        <dbReference type="ARBA" id="ARBA00023002"/>
    </source>
</evidence>
<dbReference type="GO" id="GO:0016491">
    <property type="term" value="F:oxidoreductase activity"/>
    <property type="evidence" value="ECO:0007669"/>
    <property type="project" value="UniProtKB-KW"/>
</dbReference>
<dbReference type="Pfam" id="PF00881">
    <property type="entry name" value="Nitroreductase"/>
    <property type="match status" value="1"/>
</dbReference>
<keyword evidence="4" id="KW-0408">Iron</keyword>
<evidence type="ECO:0000313" key="7">
    <source>
        <dbReference type="EMBL" id="MBB5337339.1"/>
    </source>
</evidence>
<organism evidence="7 8">
    <name type="scientific">Pectinatus brassicae</name>
    <dbReference type="NCBI Taxonomy" id="862415"/>
    <lineage>
        <taxon>Bacteria</taxon>
        <taxon>Bacillati</taxon>
        <taxon>Bacillota</taxon>
        <taxon>Negativicutes</taxon>
        <taxon>Selenomonadales</taxon>
        <taxon>Selenomonadaceae</taxon>
        <taxon>Pectinatus</taxon>
    </lineage>
</organism>
<dbReference type="PROSITE" id="PS00198">
    <property type="entry name" value="4FE4S_FER_1"/>
    <property type="match status" value="2"/>
</dbReference>
<accession>A0A840UK05</accession>
<dbReference type="SUPFAM" id="SSF54862">
    <property type="entry name" value="4Fe-4S ferredoxins"/>
    <property type="match status" value="1"/>
</dbReference>
<dbReference type="InterPro" id="IPR000415">
    <property type="entry name" value="Nitroreductase-like"/>
</dbReference>
<dbReference type="EMBL" id="JACHFH010000043">
    <property type="protein sequence ID" value="MBB5337339.1"/>
    <property type="molecule type" value="Genomic_DNA"/>
</dbReference>
<keyword evidence="8" id="KW-1185">Reference proteome</keyword>
<evidence type="ECO:0000256" key="5">
    <source>
        <dbReference type="ARBA" id="ARBA00023014"/>
    </source>
</evidence>
<sequence>MIDMNLIQVDQEKCIRCGFCAEVCPMGVINMDQQGPQATGNNCIACGHCVAICPHEALENIKTPLAEQVPVEKVPVLDADTAIRFLRTRRSIRRYTQKAVPREKILQLLDAARLAPTGANSQGVAYHVIDNADTLRKITDVIVDWMEEQVQKGSPWAPYYAGPVHTYRKTGQDVILRGAPCLVVSIAAKNFLPRGRDNTHFSLAYAELYAPSIGLGTCYAGIFESCAVAGYPPLLKLLNLSEDMAVTGGLMVGYSQHTYKRLVNRNLLQVTWE</sequence>
<evidence type="ECO:0000256" key="2">
    <source>
        <dbReference type="ARBA" id="ARBA00022723"/>
    </source>
</evidence>
<gene>
    <name evidence="7" type="ORF">HNR32_002500</name>
</gene>
<evidence type="ECO:0000313" key="8">
    <source>
        <dbReference type="Proteomes" id="UP000559117"/>
    </source>
</evidence>
<reference evidence="7 8" key="1">
    <citation type="submission" date="2020-08" db="EMBL/GenBank/DDBJ databases">
        <title>Genomic Encyclopedia of Type Strains, Phase IV (KMG-IV): sequencing the most valuable type-strain genomes for metagenomic binning, comparative biology and taxonomic classification.</title>
        <authorList>
            <person name="Goeker M."/>
        </authorList>
    </citation>
    <scope>NUCLEOTIDE SEQUENCE [LARGE SCALE GENOMIC DNA]</scope>
    <source>
        <strain evidence="7 8">DSM 24661</strain>
    </source>
</reference>
<dbReference type="CDD" id="cd02143">
    <property type="entry name" value="nitroreductase_FeS-like"/>
    <property type="match status" value="1"/>
</dbReference>
<dbReference type="PANTHER" id="PTHR43673:SF10">
    <property type="entry name" value="NADH DEHYDROGENASE_NAD(P)H NITROREDUCTASE XCC3605-RELATED"/>
    <property type="match status" value="1"/>
</dbReference>
<evidence type="ECO:0000256" key="1">
    <source>
        <dbReference type="ARBA" id="ARBA00007118"/>
    </source>
</evidence>
<dbReference type="InterPro" id="IPR017900">
    <property type="entry name" value="4Fe4S_Fe_S_CS"/>
</dbReference>
<dbReference type="AlphaFoldDB" id="A0A840UK05"/>
<feature type="domain" description="4Fe-4S ferredoxin-type" evidence="6">
    <location>
        <begin position="5"/>
        <end position="34"/>
    </location>
</feature>
<comment type="similarity">
    <text evidence="1">Belongs to the nitroreductase family.</text>
</comment>
<keyword evidence="3" id="KW-0560">Oxidoreductase</keyword>
<dbReference type="InterPro" id="IPR029479">
    <property type="entry name" value="Nitroreductase"/>
</dbReference>
<dbReference type="Gene3D" id="3.30.70.20">
    <property type="match status" value="1"/>
</dbReference>
<dbReference type="GO" id="GO:0051536">
    <property type="term" value="F:iron-sulfur cluster binding"/>
    <property type="evidence" value="ECO:0007669"/>
    <property type="project" value="UniProtKB-KW"/>
</dbReference>